<name>A0ABR4D751_9PEZI</name>
<feature type="region of interest" description="Disordered" evidence="1">
    <location>
        <begin position="249"/>
        <end position="273"/>
    </location>
</feature>
<reference evidence="3 4" key="1">
    <citation type="journal article" date="2024" name="Commun. Biol.">
        <title>Comparative genomic analysis of thermophilic fungi reveals convergent evolutionary adaptations and gene losses.</title>
        <authorList>
            <person name="Steindorff A.S."/>
            <person name="Aguilar-Pontes M.V."/>
            <person name="Robinson A.J."/>
            <person name="Andreopoulos B."/>
            <person name="LaButti K."/>
            <person name="Kuo A."/>
            <person name="Mondo S."/>
            <person name="Riley R."/>
            <person name="Otillar R."/>
            <person name="Haridas S."/>
            <person name="Lipzen A."/>
            <person name="Grimwood J."/>
            <person name="Schmutz J."/>
            <person name="Clum A."/>
            <person name="Reid I.D."/>
            <person name="Moisan M.C."/>
            <person name="Butler G."/>
            <person name="Nguyen T.T.M."/>
            <person name="Dewar K."/>
            <person name="Conant G."/>
            <person name="Drula E."/>
            <person name="Henrissat B."/>
            <person name="Hansel C."/>
            <person name="Singer S."/>
            <person name="Hutchinson M.I."/>
            <person name="de Vries R.P."/>
            <person name="Natvig D.O."/>
            <person name="Powell A.J."/>
            <person name="Tsang A."/>
            <person name="Grigoriev I.V."/>
        </authorList>
    </citation>
    <scope>NUCLEOTIDE SEQUENCE [LARGE SCALE GENOMIC DNA]</scope>
    <source>
        <strain evidence="3 4">ATCC 22073</strain>
    </source>
</reference>
<evidence type="ECO:0000259" key="2">
    <source>
        <dbReference type="PROSITE" id="PS00036"/>
    </source>
</evidence>
<proteinExistence type="predicted"/>
<dbReference type="InterPro" id="IPR052635">
    <property type="entry name" value="Sec_Metab_Biosynth_Reg"/>
</dbReference>
<evidence type="ECO:0000313" key="3">
    <source>
        <dbReference type="EMBL" id="KAL2266161.1"/>
    </source>
</evidence>
<feature type="compositionally biased region" description="Basic and acidic residues" evidence="1">
    <location>
        <begin position="70"/>
        <end position="80"/>
    </location>
</feature>
<dbReference type="CDD" id="cd14688">
    <property type="entry name" value="bZIP_YAP"/>
    <property type="match status" value="1"/>
</dbReference>
<feature type="domain" description="BZIP" evidence="2">
    <location>
        <begin position="51"/>
        <end position="66"/>
    </location>
</feature>
<dbReference type="Proteomes" id="UP001600064">
    <property type="component" value="Unassembled WGS sequence"/>
</dbReference>
<dbReference type="PANTHER" id="PTHR39607">
    <property type="entry name" value="XANTHOCILLIN BIOSYNTHESIS CLUSTER TRANSCRIPTION FACTOR XANC-RELATED"/>
    <property type="match status" value="1"/>
</dbReference>
<organism evidence="3 4">
    <name type="scientific">Remersonia thermophila</name>
    <dbReference type="NCBI Taxonomy" id="72144"/>
    <lineage>
        <taxon>Eukaryota</taxon>
        <taxon>Fungi</taxon>
        <taxon>Dikarya</taxon>
        <taxon>Ascomycota</taxon>
        <taxon>Pezizomycotina</taxon>
        <taxon>Sordariomycetes</taxon>
        <taxon>Sordariomycetidae</taxon>
        <taxon>Sordariales</taxon>
        <taxon>Sordariales incertae sedis</taxon>
        <taxon>Remersonia</taxon>
    </lineage>
</organism>
<sequence length="296" mass="32679">MFAMSQHAYVYPAQPAPAPARHYSNHSTSSAFSPSANPDEDWTKISDLAERRRIQNRIAQRNYRKKLKKRLEDLERRAGTSDDATTAGSDKLSPATTTKTKRSSASKTARQTPPSVSVKPMLHGQYTPPMNQDDYLFPPAGYDAITGRERSHTPPMFTYSTYPPPPGPEDMAISAYDAVPAYTHQPYHRESSYPDYLSPPPVPVTLPSMTHFTDAIKREPGYPEDGISSYLPYHGYPIPGVDMSSAAHPSPYNHMPHTPPLSHSYDHSTACSDSGSYDAYPTTPLSMPGSPGLIQH</sequence>
<dbReference type="SUPFAM" id="SSF57959">
    <property type="entry name" value="Leucine zipper domain"/>
    <property type="match status" value="1"/>
</dbReference>
<evidence type="ECO:0000313" key="4">
    <source>
        <dbReference type="Proteomes" id="UP001600064"/>
    </source>
</evidence>
<dbReference type="EMBL" id="JAZGUE010000005">
    <property type="protein sequence ID" value="KAL2266161.1"/>
    <property type="molecule type" value="Genomic_DNA"/>
</dbReference>
<dbReference type="PANTHER" id="PTHR39607:SF1">
    <property type="entry name" value="B-ZIP TRANSCRIPTION FACTOR (EUROFUNG)"/>
    <property type="match status" value="1"/>
</dbReference>
<keyword evidence="4" id="KW-1185">Reference proteome</keyword>
<dbReference type="InterPro" id="IPR004827">
    <property type="entry name" value="bZIP"/>
</dbReference>
<gene>
    <name evidence="3" type="ORF">VTJ83DRAFT_5513</name>
</gene>
<protein>
    <recommendedName>
        <fullName evidence="2">BZIP domain-containing protein</fullName>
    </recommendedName>
</protein>
<dbReference type="Gene3D" id="1.20.5.170">
    <property type="match status" value="1"/>
</dbReference>
<dbReference type="PROSITE" id="PS00036">
    <property type="entry name" value="BZIP_BASIC"/>
    <property type="match status" value="1"/>
</dbReference>
<accession>A0ABR4D751</accession>
<feature type="compositionally biased region" description="Polar residues" evidence="1">
    <location>
        <begin position="25"/>
        <end position="36"/>
    </location>
</feature>
<feature type="region of interest" description="Disordered" evidence="1">
    <location>
        <begin position="59"/>
        <end position="135"/>
    </location>
</feature>
<comment type="caution">
    <text evidence="3">The sequence shown here is derived from an EMBL/GenBank/DDBJ whole genome shotgun (WGS) entry which is preliminary data.</text>
</comment>
<dbReference type="InterPro" id="IPR046347">
    <property type="entry name" value="bZIP_sf"/>
</dbReference>
<dbReference type="GeneID" id="98126766"/>
<feature type="region of interest" description="Disordered" evidence="1">
    <location>
        <begin position="17"/>
        <end position="44"/>
    </location>
</feature>
<evidence type="ECO:0000256" key="1">
    <source>
        <dbReference type="SAM" id="MobiDB-lite"/>
    </source>
</evidence>
<dbReference type="RefSeq" id="XP_070864888.1">
    <property type="nucleotide sequence ID" value="XM_071012122.1"/>
</dbReference>